<accession>A0A0P0GGB4</accession>
<name>A0A0P0GGB4_9BACE</name>
<feature type="chain" id="PRO_5006047569" evidence="1">
    <location>
        <begin position="20"/>
        <end position="290"/>
    </location>
</feature>
<sequence>MCKLILSFLILIFSTTAFAQKVKNVCGEYTFYAPENVSLSEAKRIALERAKLQALADEFGTVISQVNTSVVKDDNGKADSHFFSLSGTEVKGEWIEDKGEPKYTYDTDKENGTLVVTCSICGKAREIISAQIEFMAKVLRNGIEAQNESEIFRSGDDMFLSFQSPTDGFIAVYLIDETPTAYCLLPYRKDGDGQQPVKHGEKYIFFSPKYDVNHPDIVDEYTLTCNKEEEHNQIYVIFSPKPFTKALDNQVKETIPRELDYEAFTKWLGNCRKRDKQMGVVIKNINIKGE</sequence>
<protein>
    <submittedName>
        <fullName evidence="2">Uncharacterized protein</fullName>
    </submittedName>
</protein>
<dbReference type="KEGG" id="bcel:BcellWH2_02809"/>
<feature type="signal peptide" evidence="1">
    <location>
        <begin position="1"/>
        <end position="19"/>
    </location>
</feature>
<evidence type="ECO:0000313" key="2">
    <source>
        <dbReference type="EMBL" id="ALJ60048.1"/>
    </source>
</evidence>
<gene>
    <name evidence="2" type="ORF">BcellWH2_02809</name>
</gene>
<organism evidence="2 3">
    <name type="scientific">Bacteroides cellulosilyticus</name>
    <dbReference type="NCBI Taxonomy" id="246787"/>
    <lineage>
        <taxon>Bacteria</taxon>
        <taxon>Pseudomonadati</taxon>
        <taxon>Bacteroidota</taxon>
        <taxon>Bacteroidia</taxon>
        <taxon>Bacteroidales</taxon>
        <taxon>Bacteroidaceae</taxon>
        <taxon>Bacteroides</taxon>
    </lineage>
</organism>
<keyword evidence="1" id="KW-0732">Signal</keyword>
<reference evidence="2 3" key="1">
    <citation type="journal article" date="2015" name="Science">
        <title>Genetic determinants of in vivo fitness and diet responsiveness in multiple human gut Bacteroides.</title>
        <authorList>
            <person name="Wu M."/>
            <person name="McNulty N.P."/>
            <person name="Rodionov D.A."/>
            <person name="Khoroshkin M.S."/>
            <person name="Griffin N.W."/>
            <person name="Cheng J."/>
            <person name="Latreille P."/>
            <person name="Kerstetter R.A."/>
            <person name="Terrapon N."/>
            <person name="Henrissat B."/>
            <person name="Osterman A.L."/>
            <person name="Gordon J.I."/>
        </authorList>
    </citation>
    <scope>NUCLEOTIDE SEQUENCE [LARGE SCALE GENOMIC DNA]</scope>
    <source>
        <strain evidence="2 3">WH2</strain>
    </source>
</reference>
<dbReference type="RefSeq" id="WP_026366892.1">
    <property type="nucleotide sequence ID" value="NZ_CP012801.1"/>
</dbReference>
<dbReference type="Proteomes" id="UP000061809">
    <property type="component" value="Chromosome"/>
</dbReference>
<dbReference type="PATRIC" id="fig|246787.4.peg.2901"/>
<proteinExistence type="predicted"/>
<dbReference type="AlphaFoldDB" id="A0A0P0GGB4"/>
<evidence type="ECO:0000313" key="3">
    <source>
        <dbReference type="Proteomes" id="UP000061809"/>
    </source>
</evidence>
<dbReference type="EMBL" id="CP012801">
    <property type="protein sequence ID" value="ALJ60048.1"/>
    <property type="molecule type" value="Genomic_DNA"/>
</dbReference>
<evidence type="ECO:0000256" key="1">
    <source>
        <dbReference type="SAM" id="SignalP"/>
    </source>
</evidence>